<organism evidence="2 3">
    <name type="scientific">Candidatus Borkfalkia avistercoris</name>
    <dbReference type="NCBI Taxonomy" id="2838504"/>
    <lineage>
        <taxon>Bacteria</taxon>
        <taxon>Bacillati</taxon>
        <taxon>Bacillota</taxon>
        <taxon>Clostridia</taxon>
        <taxon>Christensenellales</taxon>
        <taxon>Christensenellaceae</taxon>
        <taxon>Candidatus Borkfalkia</taxon>
    </lineage>
</organism>
<dbReference type="PANTHER" id="PTHR43649">
    <property type="entry name" value="ARABINOSE-BINDING PROTEIN-RELATED"/>
    <property type="match status" value="1"/>
</dbReference>
<reference evidence="2" key="1">
    <citation type="journal article" date="2021" name="PeerJ">
        <title>Extensive microbial diversity within the chicken gut microbiome revealed by metagenomics and culture.</title>
        <authorList>
            <person name="Gilroy R."/>
            <person name="Ravi A."/>
            <person name="Getino M."/>
            <person name="Pursley I."/>
            <person name="Horton D.L."/>
            <person name="Alikhan N.F."/>
            <person name="Baker D."/>
            <person name="Gharbi K."/>
            <person name="Hall N."/>
            <person name="Watson M."/>
            <person name="Adriaenssens E.M."/>
            <person name="Foster-Nyarko E."/>
            <person name="Jarju S."/>
            <person name="Secka A."/>
            <person name="Antonio M."/>
            <person name="Oren A."/>
            <person name="Chaudhuri R.R."/>
            <person name="La Ragione R."/>
            <person name="Hildebrand F."/>
            <person name="Pallen M.J."/>
        </authorList>
    </citation>
    <scope>NUCLEOTIDE SEQUENCE</scope>
    <source>
        <strain evidence="2">CHK187-5294</strain>
    </source>
</reference>
<protein>
    <submittedName>
        <fullName evidence="2">Extracellular solute-binding protein</fullName>
    </submittedName>
</protein>
<dbReference type="SUPFAM" id="SSF53850">
    <property type="entry name" value="Periplasmic binding protein-like II"/>
    <property type="match status" value="2"/>
</dbReference>
<proteinExistence type="predicted"/>
<dbReference type="Pfam" id="PF01547">
    <property type="entry name" value="SBP_bac_1"/>
    <property type="match status" value="1"/>
</dbReference>
<comment type="caution">
    <text evidence="2">The sequence shown here is derived from an EMBL/GenBank/DDBJ whole genome shotgun (WGS) entry which is preliminary data.</text>
</comment>
<feature type="signal peptide" evidence="1">
    <location>
        <begin position="1"/>
        <end position="22"/>
    </location>
</feature>
<sequence length="516" mass="57111">MIKRIGALLLGSLITVSLVACSGGGQNPPTTPDGKPTGSISVICYEAGFGTKWLDEMAAQFESAFDVDVTVKKSYVNGELVSLLNENAQNDDVVMALGSMFAAQDSGFLTDLTQVYDSIPEGSTQSIKDSMNPAIYNKLVADDGKIYQMNWADPVCGLILNKTVLDEIFPEGYDVPNTTDELIAFCDDIKGTGVYPFSLSTSVCYWDYMHWVWWAQYEGYDNYIDYYWGYYQKEQEDGTTVRTLAENGEVLDMPGRLESVKVAEKLLKKSNGYVHKFADSMSYQEAQIAFVGQGYAGEDMTECAMMVNGQWLENEVQSYLMTKPQELVMIKTPIISSIVDTLEDKNMTDATLSAVIDAIDMGETSYEGVSSHDFDRIVEARQMVYSATFDHCAAIPAKSDNKPLAMEFLKFMASNLGQSIYADYLNGLTMPYGYDVGDNVSDFVASRYENFPDYIPVCIDFSSPLVYRQGLTAYTTGNGAGLDGILYQGNTAEWVIQDTKTTLMASWDNIMLAAKK</sequence>
<feature type="chain" id="PRO_5039588979" evidence="1">
    <location>
        <begin position="23"/>
        <end position="516"/>
    </location>
</feature>
<dbReference type="EMBL" id="DXCL01000011">
    <property type="protein sequence ID" value="HIZ03067.1"/>
    <property type="molecule type" value="Genomic_DNA"/>
</dbReference>
<dbReference type="InterPro" id="IPR006059">
    <property type="entry name" value="SBP"/>
</dbReference>
<dbReference type="InterPro" id="IPR050490">
    <property type="entry name" value="Bact_solute-bd_prot1"/>
</dbReference>
<accession>A0A9D2CYA1</accession>
<dbReference type="Proteomes" id="UP000824132">
    <property type="component" value="Unassembled WGS sequence"/>
</dbReference>
<evidence type="ECO:0000256" key="1">
    <source>
        <dbReference type="SAM" id="SignalP"/>
    </source>
</evidence>
<evidence type="ECO:0000313" key="3">
    <source>
        <dbReference type="Proteomes" id="UP000824132"/>
    </source>
</evidence>
<dbReference type="AlphaFoldDB" id="A0A9D2CYA1"/>
<dbReference type="Gene3D" id="3.40.190.10">
    <property type="entry name" value="Periplasmic binding protein-like II"/>
    <property type="match status" value="1"/>
</dbReference>
<reference evidence="2" key="2">
    <citation type="submission" date="2021-04" db="EMBL/GenBank/DDBJ databases">
        <authorList>
            <person name="Gilroy R."/>
        </authorList>
    </citation>
    <scope>NUCLEOTIDE SEQUENCE</scope>
    <source>
        <strain evidence="2">CHK187-5294</strain>
    </source>
</reference>
<name>A0A9D2CYA1_9FIRM</name>
<keyword evidence="1" id="KW-0732">Signal</keyword>
<dbReference type="PANTHER" id="PTHR43649:SF12">
    <property type="entry name" value="DIACETYLCHITOBIOSE BINDING PROTEIN DASA"/>
    <property type="match status" value="1"/>
</dbReference>
<dbReference type="PROSITE" id="PS51257">
    <property type="entry name" value="PROKAR_LIPOPROTEIN"/>
    <property type="match status" value="1"/>
</dbReference>
<evidence type="ECO:0000313" key="2">
    <source>
        <dbReference type="EMBL" id="HIZ03067.1"/>
    </source>
</evidence>
<gene>
    <name evidence="2" type="ORF">H9727_02150</name>
</gene>